<dbReference type="GO" id="GO:0005829">
    <property type="term" value="C:cytosol"/>
    <property type="evidence" value="ECO:0007669"/>
    <property type="project" value="TreeGrafter"/>
</dbReference>
<dbReference type="CDD" id="cd05254">
    <property type="entry name" value="dTDP_HR_like_SDR_e"/>
    <property type="match status" value="1"/>
</dbReference>
<reference evidence="8 9" key="1">
    <citation type="submission" date="2019-11" db="EMBL/GenBank/DDBJ databases">
        <title>Escherichia alba sp. nov. isolated from the gut of plastic-eating superworms Zophobas atratus.</title>
        <authorList>
            <person name="Yang Y."/>
        </authorList>
    </citation>
    <scope>NUCLEOTIDE SEQUENCE [LARGE SCALE GENOMIC DNA]</scope>
    <source>
        <strain evidence="9">BIT-B35</strain>
    </source>
</reference>
<proteinExistence type="inferred from homology"/>
<evidence type="ECO:0000256" key="2">
    <source>
        <dbReference type="ARBA" id="ARBA00010944"/>
    </source>
</evidence>
<comment type="cofactor">
    <cofactor evidence="6">
        <name>Mg(2+)</name>
        <dbReference type="ChEBI" id="CHEBI:18420"/>
    </cofactor>
    <text evidence="6">Binds 1 Mg(2+) ion per monomer.</text>
</comment>
<dbReference type="PANTHER" id="PTHR10491:SF4">
    <property type="entry name" value="METHIONINE ADENOSYLTRANSFERASE 2 SUBUNIT BETA"/>
    <property type="match status" value="1"/>
</dbReference>
<dbReference type="OrthoDB" id="9803892at2"/>
<comment type="similarity">
    <text evidence="2 6">Belongs to the dTDP-4-dehydrorhamnose reductase family.</text>
</comment>
<dbReference type="InterPro" id="IPR005913">
    <property type="entry name" value="dTDP_dehydrorham_reduct"/>
</dbReference>
<feature type="domain" description="RmlD-like substrate binding" evidence="7">
    <location>
        <begin position="4"/>
        <end position="169"/>
    </location>
</feature>
<sequence length="291" mass="32974">MLKKILVLGANGMLGGSLFRYFSREPDFEVLGTVREENAKLKLLNQGFQNTVSGINAYHFDTVERIINEFNPDYVFNCVGIIKQLDAAKNNVASITINSLLPHQLAHVCSINNAKLIHFSTDCVFSGQKGAYCENDTPDAYDLYGKSKLLGEVDYGQHLTLRTSIIGHEISSNHSLVDWFLTQKSSVKGFSKAIFSGLPTIYIAEVIHKWVIPNDNCKGLRHLSVSAINKYELLKLIKKQYSHNIDIIESPDLIIDRSLDSSLFRTETKFTPMSWPVLIEKMNDEYNKYFR</sequence>
<evidence type="ECO:0000313" key="8">
    <source>
        <dbReference type="EMBL" id="MTH47363.1"/>
    </source>
</evidence>
<dbReference type="GO" id="GO:0019305">
    <property type="term" value="P:dTDP-rhamnose biosynthetic process"/>
    <property type="evidence" value="ECO:0007669"/>
    <property type="project" value="UniProtKB-UniPathway"/>
</dbReference>
<dbReference type="RefSeq" id="WP_155108962.1">
    <property type="nucleotide sequence ID" value="NZ_WMJZ01000019.1"/>
</dbReference>
<name>A0A6L6IRC3_9ENTR</name>
<evidence type="ECO:0000256" key="1">
    <source>
        <dbReference type="ARBA" id="ARBA00004781"/>
    </source>
</evidence>
<evidence type="ECO:0000313" key="9">
    <source>
        <dbReference type="Proteomes" id="UP000477739"/>
    </source>
</evidence>
<keyword evidence="6" id="KW-0560">Oxidoreductase</keyword>
<dbReference type="UniPathway" id="UPA00281"/>
<dbReference type="GO" id="GO:0008831">
    <property type="term" value="F:dTDP-4-dehydrorhamnose reductase activity"/>
    <property type="evidence" value="ECO:0007669"/>
    <property type="project" value="UniProtKB-EC"/>
</dbReference>
<dbReference type="Pfam" id="PF04321">
    <property type="entry name" value="RmlD_sub_bind"/>
    <property type="match status" value="1"/>
</dbReference>
<dbReference type="PANTHER" id="PTHR10491">
    <property type="entry name" value="DTDP-4-DEHYDRORHAMNOSE REDUCTASE"/>
    <property type="match status" value="1"/>
</dbReference>
<comment type="caution">
    <text evidence="8">The sequence shown here is derived from an EMBL/GenBank/DDBJ whole genome shotgun (WGS) entry which is preliminary data.</text>
</comment>
<keyword evidence="9" id="KW-1185">Reference proteome</keyword>
<dbReference type="AlphaFoldDB" id="A0A6L6IRC3"/>
<evidence type="ECO:0000256" key="6">
    <source>
        <dbReference type="RuleBase" id="RU364082"/>
    </source>
</evidence>
<evidence type="ECO:0000259" key="7">
    <source>
        <dbReference type="Pfam" id="PF04321"/>
    </source>
</evidence>
<evidence type="ECO:0000256" key="3">
    <source>
        <dbReference type="ARBA" id="ARBA00012929"/>
    </source>
</evidence>
<comment type="pathway">
    <text evidence="1 6">Carbohydrate biosynthesis; dTDP-L-rhamnose biosynthesis.</text>
</comment>
<gene>
    <name evidence="8" type="ORF">GJV78_14085</name>
</gene>
<dbReference type="UniPathway" id="UPA00124"/>
<dbReference type="GO" id="GO:0009243">
    <property type="term" value="P:O antigen biosynthetic process"/>
    <property type="evidence" value="ECO:0007669"/>
    <property type="project" value="UniProtKB-UniPathway"/>
</dbReference>
<dbReference type="SUPFAM" id="SSF51735">
    <property type="entry name" value="NAD(P)-binding Rossmann-fold domains"/>
    <property type="match status" value="1"/>
</dbReference>
<protein>
    <recommendedName>
        <fullName evidence="4 6">dTDP-4-dehydrorhamnose reductase</fullName>
        <ecNumber evidence="3 6">1.1.1.133</ecNumber>
    </recommendedName>
</protein>
<dbReference type="Gene3D" id="3.40.50.720">
    <property type="entry name" value="NAD(P)-binding Rossmann-like Domain"/>
    <property type="match status" value="1"/>
</dbReference>
<dbReference type="EMBL" id="WMJZ01000019">
    <property type="protein sequence ID" value="MTH47363.1"/>
    <property type="molecule type" value="Genomic_DNA"/>
</dbReference>
<evidence type="ECO:0000256" key="5">
    <source>
        <dbReference type="ARBA" id="ARBA00048200"/>
    </source>
</evidence>
<accession>A0A6L6IRC3</accession>
<dbReference type="InterPro" id="IPR029903">
    <property type="entry name" value="RmlD-like-bd"/>
</dbReference>
<comment type="catalytic activity">
    <reaction evidence="5 6">
        <text>dTDP-beta-L-rhamnose + NADP(+) = dTDP-4-dehydro-beta-L-rhamnose + NADPH + H(+)</text>
        <dbReference type="Rhea" id="RHEA:21796"/>
        <dbReference type="ChEBI" id="CHEBI:15378"/>
        <dbReference type="ChEBI" id="CHEBI:57510"/>
        <dbReference type="ChEBI" id="CHEBI:57783"/>
        <dbReference type="ChEBI" id="CHEBI:58349"/>
        <dbReference type="ChEBI" id="CHEBI:62830"/>
        <dbReference type="EC" id="1.1.1.133"/>
    </reaction>
</comment>
<comment type="function">
    <text evidence="6">Catalyzes the reduction of dTDP-6-deoxy-L-lyxo-4-hexulose to yield dTDP-L-rhamnose.</text>
</comment>
<keyword evidence="6" id="KW-0521">NADP</keyword>
<organism evidence="8 9">
    <name type="scientific">Intestinirhabdus alba</name>
    <dbReference type="NCBI Taxonomy" id="2899544"/>
    <lineage>
        <taxon>Bacteria</taxon>
        <taxon>Pseudomonadati</taxon>
        <taxon>Pseudomonadota</taxon>
        <taxon>Gammaproteobacteria</taxon>
        <taxon>Enterobacterales</taxon>
        <taxon>Enterobacteriaceae</taxon>
        <taxon>Intestinirhabdus</taxon>
    </lineage>
</organism>
<evidence type="ECO:0000256" key="4">
    <source>
        <dbReference type="ARBA" id="ARBA00017099"/>
    </source>
</evidence>
<dbReference type="InterPro" id="IPR036291">
    <property type="entry name" value="NAD(P)-bd_dom_sf"/>
</dbReference>
<dbReference type="Proteomes" id="UP000477739">
    <property type="component" value="Unassembled WGS sequence"/>
</dbReference>
<dbReference type="EC" id="1.1.1.133" evidence="3 6"/>